<dbReference type="EMBL" id="SACL01000004">
    <property type="protein sequence ID" value="RVT96205.1"/>
    <property type="molecule type" value="Genomic_DNA"/>
</dbReference>
<comment type="caution">
    <text evidence="1">The sequence shown here is derived from an EMBL/GenBank/DDBJ whole genome shotgun (WGS) entry which is preliminary data.</text>
</comment>
<protein>
    <submittedName>
        <fullName evidence="1">Uncharacterized protein</fullName>
    </submittedName>
</protein>
<proteinExistence type="predicted"/>
<sequence length="126" mass="14354">MQPNEALIRAVAKAACPGREPCKDDLWQAEIYIRALAEVSPEVRMVLSDRDEDQAFIIRHADPDCPDIVFSGCGAREGAYRRYARRLAAWNCDLFQLICGSQHKDEVRRRILQESRRAQQEGPRAA</sequence>
<dbReference type="RefSeq" id="WP_127788138.1">
    <property type="nucleotide sequence ID" value="NZ_SACL01000004.1"/>
</dbReference>
<name>A0A437MF13_9PROT</name>
<keyword evidence="2" id="KW-1185">Reference proteome</keyword>
<dbReference type="Proteomes" id="UP000282957">
    <property type="component" value="Unassembled WGS sequence"/>
</dbReference>
<evidence type="ECO:0000313" key="2">
    <source>
        <dbReference type="Proteomes" id="UP000282957"/>
    </source>
</evidence>
<gene>
    <name evidence="1" type="ORF">EOD42_13900</name>
</gene>
<organism evidence="1 2">
    <name type="scientific">Rhodovarius crocodyli</name>
    <dbReference type="NCBI Taxonomy" id="1979269"/>
    <lineage>
        <taxon>Bacteria</taxon>
        <taxon>Pseudomonadati</taxon>
        <taxon>Pseudomonadota</taxon>
        <taxon>Alphaproteobacteria</taxon>
        <taxon>Acetobacterales</taxon>
        <taxon>Roseomonadaceae</taxon>
        <taxon>Rhodovarius</taxon>
    </lineage>
</organism>
<dbReference type="AlphaFoldDB" id="A0A437MF13"/>
<accession>A0A437MF13</accession>
<evidence type="ECO:0000313" key="1">
    <source>
        <dbReference type="EMBL" id="RVT96205.1"/>
    </source>
</evidence>
<reference evidence="1 2" key="1">
    <citation type="submission" date="2019-01" db="EMBL/GenBank/DDBJ databases">
        <authorList>
            <person name="Chen W.-M."/>
        </authorList>
    </citation>
    <scope>NUCLEOTIDE SEQUENCE [LARGE SCALE GENOMIC DNA]</scope>
    <source>
        <strain evidence="1 2">CCP-6</strain>
    </source>
</reference>